<dbReference type="Proteomes" id="UP000683559">
    <property type="component" value="Chromosome"/>
</dbReference>
<dbReference type="EMBL" id="CP077683">
    <property type="protein sequence ID" value="QXE91199.1"/>
    <property type="molecule type" value="Genomic_DNA"/>
</dbReference>
<gene>
    <name evidence="2" type="ORF">KP001_01265</name>
</gene>
<evidence type="ECO:0000313" key="3">
    <source>
        <dbReference type="Proteomes" id="UP000683559"/>
    </source>
</evidence>
<dbReference type="Pfam" id="PF18676">
    <property type="entry name" value="MBG_2"/>
    <property type="match status" value="3"/>
</dbReference>
<organism evidence="2 3">
    <name type="scientific">Geomonas subterranea</name>
    <dbReference type="NCBI Taxonomy" id="2847989"/>
    <lineage>
        <taxon>Bacteria</taxon>
        <taxon>Pseudomonadati</taxon>
        <taxon>Thermodesulfobacteriota</taxon>
        <taxon>Desulfuromonadia</taxon>
        <taxon>Geobacterales</taxon>
        <taxon>Geobacteraceae</taxon>
        <taxon>Geomonas</taxon>
    </lineage>
</organism>
<accession>A0ABX8LKP6</accession>
<dbReference type="InterPro" id="IPR041286">
    <property type="entry name" value="MBG_2"/>
</dbReference>
<protein>
    <recommendedName>
        <fullName evidence="1">MBG domain-containing protein</fullName>
    </recommendedName>
</protein>
<name>A0ABX8LKP6_9BACT</name>
<keyword evidence="3" id="KW-1185">Reference proteome</keyword>
<dbReference type="Pfam" id="PF17164">
    <property type="entry name" value="DUF5122"/>
    <property type="match status" value="4"/>
</dbReference>
<feature type="domain" description="MBG" evidence="1">
    <location>
        <begin position="552"/>
        <end position="622"/>
    </location>
</feature>
<evidence type="ECO:0000313" key="2">
    <source>
        <dbReference type="EMBL" id="QXE91199.1"/>
    </source>
</evidence>
<dbReference type="Pfam" id="PF09136">
    <property type="entry name" value="Glucodextran_B"/>
    <property type="match status" value="2"/>
</dbReference>
<feature type="domain" description="MBG" evidence="1">
    <location>
        <begin position="628"/>
        <end position="704"/>
    </location>
</feature>
<reference evidence="2 3" key="1">
    <citation type="submission" date="2021-06" db="EMBL/GenBank/DDBJ databases">
        <title>Gemonas diversity in paddy soil.</title>
        <authorList>
            <person name="Liu G."/>
        </authorList>
    </citation>
    <scope>NUCLEOTIDE SEQUENCE [LARGE SCALE GENOMIC DNA]</scope>
    <source>
        <strain evidence="2 3">RG2</strain>
    </source>
</reference>
<proteinExistence type="predicted"/>
<dbReference type="CDD" id="cd14256">
    <property type="entry name" value="Dockerin_I"/>
    <property type="match status" value="1"/>
</dbReference>
<sequence>MKRSNMARFKIGGTLDDVVFPPTDAAIRVLARQWDGKILAGGAFGFAGGTVRTSLARFYPHGTLDADLPQLVDDSGMVLRASLHADGHVTVSGMFQQVLGQGRLHFARFTGNWTLDPDFAPLAVPQRVYSILPVPGEGMILGGSFLSINGAPQRLLVRVDEGGVPAPPLFNATVNSYLGIETITATIPVPDGSFPEDGMTYVGGDTGIVSEYQYLFRMKKDGTRDGSFVPAAELDGFVTAMALQPDGKLLVGTDTGRILRLLPTGSLDPDWNGGVPLQMELAVHGMALLPDGRVLVSGDLGYPWPTTNPDTGLPELLWRNLLRLESDGSIDDSFIIHARYTFDEGYGHDVLGFALQSDGTILIFGIFDRVRDGFGTVLNRQYVARILSDGHLDAGFDLGVFPFDNETPARQVNSINLQGDGKFLLAGDFINVNGKSKLGRYANGWSFEELSVSAAGDAVTWLRSGSSPELWGVSFEYCDDLDAPVPNWVRLGYPLRIPGGWRLGGVTPAQLGGMSRNRYLRARGYAAADQGGTGSLVESVRLYHLKPQKTTVTVTALPQRKVYGQPDPELTYSFAPALNGADSFSGALSRVAGRDVGSYAIMQGTLALGPGYDLVFAGATLTIEQAPLTVTADDQTKTASFANPPLTASLTGLAPWDTPASLGGAPELSTAVDAATPRGSYPIHAAQGSITSTNYRYSFADGIMVVQGRPQTIALQAPPLKSYGDADFPAGASADSGLAVSYASSKPAVATVAGGEVRIAGAGETTLTATQGGDGIWDPAPPVTVPLTVLKAPLMVVADDKTRAYLTPNPQLTAHYLGFVKGEGVSVLSGAPSLITGATPESPVGSYPIIAGTGTLQAENYSFTPLQGTLTVYKSCQEITFPAIPERTYGDPPFGIVASACSGLPLNFRSSNPDVARVDGDVITITGAGTAVITASQAGTGDLETAPEKSQPFVVHRSGQQVSFSSPAQKVVGDTPFDLEGSATSGLPVSYSSSDAAVATVAGSTVTVVGAGTTVISAQQGGNGNYLPALPVPRTLVVSQEGTPPQLHLSTLNSGASTSNPVMNLMGGAQDASGIAGLTVAGSDRSADAPLFSSAVVLAEGENSIGVTARDGAGNVTTHTFSITLDALAPALAVTAPADNSVAGAAGCAVTGTVTPGATVTMAVNGAALRQLQVDAGAFTASALLAEGVNTIELNAELEGRSSRVKRSVTFTPGAPALAVTEPVQDLRTEAESVTIRGTAGSEAQGGVQVEAGGAVFTPGVDAGTFQQQVALALGENRITVRAVSGGGAASVAHRNLVRIERISGDLDGNGSVDIQDAMLLLRISLGADPASAAALAHGDLAPLVNGVPRPDGVVDVGDLLVLLRRIVGLVHL</sequence>
<feature type="domain" description="MBG" evidence="1">
    <location>
        <begin position="794"/>
        <end position="871"/>
    </location>
</feature>
<dbReference type="InterPro" id="IPR013431">
    <property type="entry name" value="Delta_60_rpt"/>
</dbReference>
<evidence type="ECO:0000259" key="1">
    <source>
        <dbReference type="Pfam" id="PF18676"/>
    </source>
</evidence>